<reference evidence="3 5" key="2">
    <citation type="submission" date="2018-08" db="EMBL/GenBank/DDBJ databases">
        <title>Genetic Globetrotter - A new plasmid hitch-hiking vast phylogenetic and geographic distances.</title>
        <authorList>
            <person name="Vollmers J."/>
            <person name="Petersen J."/>
        </authorList>
    </citation>
    <scope>NUCLEOTIDE SEQUENCE [LARGE SCALE GENOMIC DNA]</scope>
    <source>
        <strain evidence="3 5">DSM 26383</strain>
    </source>
</reference>
<proteinExistence type="predicted"/>
<evidence type="ECO:0000313" key="3">
    <source>
        <dbReference type="EMBL" id="QEW28288.1"/>
    </source>
</evidence>
<feature type="domain" description="Methyltransferase" evidence="1">
    <location>
        <begin position="59"/>
        <end position="149"/>
    </location>
</feature>
<protein>
    <submittedName>
        <fullName evidence="3">Biotin biosynthesis protein BioC</fullName>
    </submittedName>
</protein>
<reference evidence="2 4" key="1">
    <citation type="submission" date="2015-04" db="EMBL/GenBank/DDBJ databases">
        <title>The draft genome sequence of Roseovarius indicus B108T.</title>
        <authorList>
            <person name="Li G."/>
            <person name="Lai Q."/>
            <person name="Shao Z."/>
            <person name="Yan P."/>
        </authorList>
    </citation>
    <scope>NUCLEOTIDE SEQUENCE [LARGE SCALE GENOMIC DNA]</scope>
    <source>
        <strain evidence="2 4">B108</strain>
    </source>
</reference>
<dbReference type="Proteomes" id="UP000325785">
    <property type="component" value="Chromosome"/>
</dbReference>
<keyword evidence="4" id="KW-1185">Reference proteome</keyword>
<dbReference type="AlphaFoldDB" id="A0A0T5P6P1"/>
<evidence type="ECO:0000259" key="1">
    <source>
        <dbReference type="Pfam" id="PF13649"/>
    </source>
</evidence>
<organism evidence="2 4">
    <name type="scientific">Roseovarius indicus</name>
    <dbReference type="NCBI Taxonomy" id="540747"/>
    <lineage>
        <taxon>Bacteria</taxon>
        <taxon>Pseudomonadati</taxon>
        <taxon>Pseudomonadota</taxon>
        <taxon>Alphaproteobacteria</taxon>
        <taxon>Rhodobacterales</taxon>
        <taxon>Roseobacteraceae</taxon>
        <taxon>Roseovarius</taxon>
    </lineage>
</organism>
<dbReference type="KEGG" id="rid:RIdsm_04117"/>
<dbReference type="PATRIC" id="fig|540747.5.peg.1218"/>
<dbReference type="PANTHER" id="PTHR43591:SF110">
    <property type="entry name" value="RHODANESE DOMAIN-CONTAINING PROTEIN"/>
    <property type="match status" value="1"/>
</dbReference>
<dbReference type="EMBL" id="LAXI01000012">
    <property type="protein sequence ID" value="KRS16673.1"/>
    <property type="molecule type" value="Genomic_DNA"/>
</dbReference>
<dbReference type="CDD" id="cd02440">
    <property type="entry name" value="AdoMet_MTases"/>
    <property type="match status" value="1"/>
</dbReference>
<name>A0A0T5P6P1_9RHOB</name>
<dbReference type="OrthoDB" id="9807911at2"/>
<dbReference type="InterPro" id="IPR029063">
    <property type="entry name" value="SAM-dependent_MTases_sf"/>
</dbReference>
<dbReference type="Proteomes" id="UP000051401">
    <property type="component" value="Unassembled WGS sequence"/>
</dbReference>
<evidence type="ECO:0000313" key="5">
    <source>
        <dbReference type="Proteomes" id="UP000325785"/>
    </source>
</evidence>
<dbReference type="PANTHER" id="PTHR43591">
    <property type="entry name" value="METHYLTRANSFERASE"/>
    <property type="match status" value="1"/>
</dbReference>
<evidence type="ECO:0000313" key="2">
    <source>
        <dbReference type="EMBL" id="KRS16673.1"/>
    </source>
</evidence>
<dbReference type="RefSeq" id="WP_057817850.1">
    <property type="nucleotide sequence ID" value="NZ_CAXRJZ010000113.1"/>
</dbReference>
<dbReference type="SUPFAM" id="SSF53335">
    <property type="entry name" value="S-adenosyl-L-methionine-dependent methyltransferases"/>
    <property type="match status" value="1"/>
</dbReference>
<dbReference type="InterPro" id="IPR041698">
    <property type="entry name" value="Methyltransf_25"/>
</dbReference>
<dbReference type="Pfam" id="PF13649">
    <property type="entry name" value="Methyltransf_25"/>
    <property type="match status" value="1"/>
</dbReference>
<evidence type="ECO:0000313" key="4">
    <source>
        <dbReference type="Proteomes" id="UP000051401"/>
    </source>
</evidence>
<gene>
    <name evidence="3" type="ORF">RIdsm_04117</name>
    <name evidence="2" type="ORF">XM52_17410</name>
</gene>
<dbReference type="EMBL" id="CP031598">
    <property type="protein sequence ID" value="QEW28288.1"/>
    <property type="molecule type" value="Genomic_DNA"/>
</dbReference>
<sequence length="207" mass="22179">MKSEDLDGVYGAKNPDEARTLYDDWSGSYDADNLAKGFRLPALGAGLLASYIGRTKGPILDAGCGTGLVGETLMVMGYMHVFGCDISKEMMALADKTGAYSGFEQADMGTKLPYADDHFAGFVCVGSFGPGHAPASTLTHLARVTRPGGYGVFNLLEHSYVDQGFPPVMEKLAADGVWEVAHVTPPFLPFLLGEPDLWSRAYVVKML</sequence>
<dbReference type="Gene3D" id="3.40.50.150">
    <property type="entry name" value="Vaccinia Virus protein VP39"/>
    <property type="match status" value="1"/>
</dbReference>
<dbReference type="STRING" id="540747.SAMN04488031_105269"/>
<accession>A0A0T5P6P1</accession>